<dbReference type="PANTHER" id="PTHR32015:SF1">
    <property type="entry name" value="LIPASE"/>
    <property type="match status" value="1"/>
</dbReference>
<keyword evidence="3" id="KW-1185">Reference proteome</keyword>
<accession>H5TMI6</accession>
<comment type="caution">
    <text evidence="2">The sequence shown here is derived from an EMBL/GenBank/DDBJ whole genome shotgun (WGS) entry which is preliminary data.</text>
</comment>
<reference evidence="2" key="1">
    <citation type="submission" date="2012-02" db="EMBL/GenBank/DDBJ databases">
        <title>Whole genome shotgun sequence of Gordonia otitidis NBRC 100426.</title>
        <authorList>
            <person name="Yoshida I."/>
            <person name="Hosoyama A."/>
            <person name="Tsuchikane K."/>
            <person name="Katsumata H."/>
            <person name="Yamazaki S."/>
            <person name="Fujita N."/>
        </authorList>
    </citation>
    <scope>NUCLEOTIDE SEQUENCE [LARGE SCALE GENOMIC DNA]</scope>
    <source>
        <strain evidence="2">NBRC 100426</strain>
    </source>
</reference>
<dbReference type="Gene3D" id="3.40.50.1820">
    <property type="entry name" value="alpha/beta hydrolase"/>
    <property type="match status" value="1"/>
</dbReference>
<evidence type="ECO:0000313" key="3">
    <source>
        <dbReference type="Proteomes" id="UP000005038"/>
    </source>
</evidence>
<evidence type="ECO:0000313" key="2">
    <source>
        <dbReference type="EMBL" id="GAB34694.1"/>
    </source>
</evidence>
<dbReference type="STRING" id="1108044.GOOTI_119_00040"/>
<organism evidence="2 3">
    <name type="scientific">Gordonia otitidis (strain DSM 44809 / CCUG 52243 / JCM 12355 / NBRC 100426 / IFM 10032)</name>
    <dbReference type="NCBI Taxonomy" id="1108044"/>
    <lineage>
        <taxon>Bacteria</taxon>
        <taxon>Bacillati</taxon>
        <taxon>Actinomycetota</taxon>
        <taxon>Actinomycetes</taxon>
        <taxon>Mycobacteriales</taxon>
        <taxon>Gordoniaceae</taxon>
        <taxon>Gordonia</taxon>
    </lineage>
</organism>
<dbReference type="EMBL" id="BAFB01000119">
    <property type="protein sequence ID" value="GAB34694.1"/>
    <property type="molecule type" value="Genomic_DNA"/>
</dbReference>
<dbReference type="PANTHER" id="PTHR32015">
    <property type="entry name" value="FASTING INDUCED LIPASE"/>
    <property type="match status" value="1"/>
</dbReference>
<keyword evidence="1" id="KW-0732">Signal</keyword>
<feature type="chain" id="PRO_5038653245" evidence="1">
    <location>
        <begin position="28"/>
        <end position="319"/>
    </location>
</feature>
<dbReference type="GO" id="GO:0016298">
    <property type="term" value="F:lipase activity"/>
    <property type="evidence" value="ECO:0007669"/>
    <property type="project" value="TreeGrafter"/>
</dbReference>
<dbReference type="Pfam" id="PF01674">
    <property type="entry name" value="Lipase_2"/>
    <property type="match status" value="1"/>
</dbReference>
<feature type="signal peptide" evidence="1">
    <location>
        <begin position="1"/>
        <end position="27"/>
    </location>
</feature>
<dbReference type="InterPro" id="IPR002918">
    <property type="entry name" value="Lipase_EstA/Esterase_EstB"/>
</dbReference>
<dbReference type="OrthoDB" id="8871309at2"/>
<sequence>MFMRIRGFSLVAAVAAVLAAIVGTTTAGTASATPIPVTFNFFSGIPGELAHHGGSLPGSNDFSCRPTPKHPYPVVLAHGTGGSQQTNWGAYVPLLKNEGYCVFALTYGALDDLPWPGPAVGGMGLIEDSAAQFGRFVDKVLAATGASKVDVVGHSQGTVVPAYYAKVLGGRGKIDKQVSIAPAWRGSKVAGADQLLPTVRRLGISAAQTPICQGCAELDPTSEVMRIIAAGGYYYPEITYTNIATRYDEAVVPYTLGLPPGGHNVHNIVVQDGCPADLTEHAGIAGSRRAAFFVLNALDPTHPRPVPCDRAAPFSGSAY</sequence>
<dbReference type="SUPFAM" id="SSF53474">
    <property type="entry name" value="alpha/beta-Hydrolases"/>
    <property type="match status" value="1"/>
</dbReference>
<dbReference type="InterPro" id="IPR029058">
    <property type="entry name" value="AB_hydrolase_fold"/>
</dbReference>
<dbReference type="Proteomes" id="UP000005038">
    <property type="component" value="Unassembled WGS sequence"/>
</dbReference>
<name>H5TMI6_GORO1</name>
<dbReference type="AlphaFoldDB" id="H5TMI6"/>
<evidence type="ECO:0000256" key="1">
    <source>
        <dbReference type="SAM" id="SignalP"/>
    </source>
</evidence>
<proteinExistence type="predicted"/>
<dbReference type="GO" id="GO:0016042">
    <property type="term" value="P:lipid catabolic process"/>
    <property type="evidence" value="ECO:0007669"/>
    <property type="project" value="InterPro"/>
</dbReference>
<gene>
    <name evidence="2" type="primary">lip</name>
    <name evidence="2" type="ORF">GOOTI_119_00040</name>
</gene>
<protein>
    <submittedName>
        <fullName evidence="2">Triacylglycerol lipase</fullName>
    </submittedName>
</protein>